<protein>
    <submittedName>
        <fullName evidence="2">Uncharacterized protein</fullName>
    </submittedName>
</protein>
<gene>
    <name evidence="2" type="ORF">MON38_02980</name>
</gene>
<keyword evidence="1" id="KW-0812">Transmembrane</keyword>
<evidence type="ECO:0000313" key="3">
    <source>
        <dbReference type="Proteomes" id="UP001139193"/>
    </source>
</evidence>
<evidence type="ECO:0000256" key="1">
    <source>
        <dbReference type="SAM" id="Phobius"/>
    </source>
</evidence>
<accession>A0A9X2AFD3</accession>
<keyword evidence="1" id="KW-1133">Transmembrane helix</keyword>
<reference evidence="2" key="1">
    <citation type="submission" date="2022-03" db="EMBL/GenBank/DDBJ databases">
        <title>Bacterial whole genome sequence for Hymenobacter sp. DH14.</title>
        <authorList>
            <person name="Le V."/>
        </authorList>
    </citation>
    <scope>NUCLEOTIDE SEQUENCE</scope>
    <source>
        <strain evidence="2">DH14</strain>
    </source>
</reference>
<keyword evidence="3" id="KW-1185">Reference proteome</keyword>
<comment type="caution">
    <text evidence="2">The sequence shown here is derived from an EMBL/GenBank/DDBJ whole genome shotgun (WGS) entry which is preliminary data.</text>
</comment>
<evidence type="ECO:0000313" key="2">
    <source>
        <dbReference type="EMBL" id="MCI1186368.1"/>
    </source>
</evidence>
<dbReference type="EMBL" id="JALBGC010000001">
    <property type="protein sequence ID" value="MCI1186368.1"/>
    <property type="molecule type" value="Genomic_DNA"/>
</dbReference>
<dbReference type="AlphaFoldDB" id="A0A9X2AFD3"/>
<keyword evidence="1" id="KW-0472">Membrane</keyword>
<name>A0A9X2AFD3_9BACT</name>
<sequence>MKPSTMVIIICCCLSVGYGLYLKYFVGAYNTFNRISRVSQAKKGMTRQQVLQTLSTPDSTYWEKSKADSLLVMAYELPDTDGSHILVKLLNDSVLSVKYQQ</sequence>
<dbReference type="Proteomes" id="UP001139193">
    <property type="component" value="Unassembled WGS sequence"/>
</dbReference>
<dbReference type="RefSeq" id="WP_241934643.1">
    <property type="nucleotide sequence ID" value="NZ_JALBGC010000001.1"/>
</dbReference>
<proteinExistence type="predicted"/>
<feature type="transmembrane region" description="Helical" evidence="1">
    <location>
        <begin position="6"/>
        <end position="26"/>
    </location>
</feature>
<organism evidence="2 3">
    <name type="scientific">Hymenobacter cyanobacteriorum</name>
    <dbReference type="NCBI Taxonomy" id="2926463"/>
    <lineage>
        <taxon>Bacteria</taxon>
        <taxon>Pseudomonadati</taxon>
        <taxon>Bacteroidota</taxon>
        <taxon>Cytophagia</taxon>
        <taxon>Cytophagales</taxon>
        <taxon>Hymenobacteraceae</taxon>
        <taxon>Hymenobacter</taxon>
    </lineage>
</organism>